<keyword evidence="2" id="KW-0808">Transferase</keyword>
<dbReference type="EMBL" id="VXIV02001993">
    <property type="protein sequence ID" value="KAF6028053.1"/>
    <property type="molecule type" value="Genomic_DNA"/>
</dbReference>
<evidence type="ECO:0000256" key="3">
    <source>
        <dbReference type="ARBA" id="ARBA00022777"/>
    </source>
</evidence>
<gene>
    <name evidence="5" type="ORF">EB796_013640</name>
</gene>
<dbReference type="GO" id="GO:0004370">
    <property type="term" value="F:glycerol kinase activity"/>
    <property type="evidence" value="ECO:0007669"/>
    <property type="project" value="TreeGrafter"/>
</dbReference>
<dbReference type="AlphaFoldDB" id="A0A7J7JQA2"/>
<dbReference type="Gene3D" id="3.30.420.40">
    <property type="match status" value="1"/>
</dbReference>
<evidence type="ECO:0000256" key="2">
    <source>
        <dbReference type="ARBA" id="ARBA00022679"/>
    </source>
</evidence>
<comment type="similarity">
    <text evidence="1">Belongs to the FGGY kinase family.</text>
</comment>
<dbReference type="Pfam" id="PF00370">
    <property type="entry name" value="FGGY_N"/>
    <property type="match status" value="1"/>
</dbReference>
<dbReference type="GO" id="GO:0006071">
    <property type="term" value="P:glycerol metabolic process"/>
    <property type="evidence" value="ECO:0007669"/>
    <property type="project" value="TreeGrafter"/>
</dbReference>
<reference evidence="5" key="1">
    <citation type="submission" date="2020-06" db="EMBL/GenBank/DDBJ databases">
        <title>Draft genome of Bugula neritina, a colonial animal packing powerful symbionts and potential medicines.</title>
        <authorList>
            <person name="Rayko M."/>
        </authorList>
    </citation>
    <scope>NUCLEOTIDE SEQUENCE [LARGE SCALE GENOMIC DNA]</scope>
    <source>
        <strain evidence="5">Kwan_BN1</strain>
    </source>
</reference>
<dbReference type="PANTHER" id="PTHR10196">
    <property type="entry name" value="SUGAR KINASE"/>
    <property type="match status" value="1"/>
</dbReference>
<dbReference type="GO" id="GO:0006641">
    <property type="term" value="P:triglyceride metabolic process"/>
    <property type="evidence" value="ECO:0007669"/>
    <property type="project" value="TreeGrafter"/>
</dbReference>
<name>A0A7J7JQA2_BUGNE</name>
<dbReference type="SUPFAM" id="SSF53067">
    <property type="entry name" value="Actin-like ATPase domain"/>
    <property type="match status" value="1"/>
</dbReference>
<dbReference type="InterPro" id="IPR043129">
    <property type="entry name" value="ATPase_NBD"/>
</dbReference>
<evidence type="ECO:0000259" key="4">
    <source>
        <dbReference type="Pfam" id="PF00370"/>
    </source>
</evidence>
<dbReference type="PANTHER" id="PTHR10196:SF69">
    <property type="entry name" value="GLYCEROL KINASE"/>
    <property type="match status" value="1"/>
</dbReference>
<dbReference type="Proteomes" id="UP000593567">
    <property type="component" value="Unassembled WGS sequence"/>
</dbReference>
<comment type="caution">
    <text evidence="5">The sequence shown here is derived from an EMBL/GenBank/DDBJ whole genome shotgun (WGS) entry which is preliminary data.</text>
</comment>
<evidence type="ECO:0000256" key="1">
    <source>
        <dbReference type="ARBA" id="ARBA00009156"/>
    </source>
</evidence>
<sequence length="135" mass="15441">MEDRCLIGSVDQGTSSTRFLVFDSKTGEVVTYHQVEIKQFYAQQGWCDEDPLEILESVKICIRESFENLKKLNINPSNIKAVGITNQRETTVVWHKTTGKPLYNAIVWLDGRTADTVDSLIQKTPTKTKTYWQVI</sequence>
<keyword evidence="3" id="KW-0418">Kinase</keyword>
<evidence type="ECO:0000313" key="5">
    <source>
        <dbReference type="EMBL" id="KAF6028053.1"/>
    </source>
</evidence>
<dbReference type="GO" id="GO:0046167">
    <property type="term" value="P:glycerol-3-phosphate biosynthetic process"/>
    <property type="evidence" value="ECO:0007669"/>
    <property type="project" value="TreeGrafter"/>
</dbReference>
<organism evidence="5 6">
    <name type="scientific">Bugula neritina</name>
    <name type="common">Brown bryozoan</name>
    <name type="synonym">Sertularia neritina</name>
    <dbReference type="NCBI Taxonomy" id="10212"/>
    <lineage>
        <taxon>Eukaryota</taxon>
        <taxon>Metazoa</taxon>
        <taxon>Spiralia</taxon>
        <taxon>Lophotrochozoa</taxon>
        <taxon>Bryozoa</taxon>
        <taxon>Gymnolaemata</taxon>
        <taxon>Cheilostomatida</taxon>
        <taxon>Flustrina</taxon>
        <taxon>Buguloidea</taxon>
        <taxon>Bugulidae</taxon>
        <taxon>Bugula</taxon>
    </lineage>
</organism>
<feature type="domain" description="Carbohydrate kinase FGGY N-terminal" evidence="4">
    <location>
        <begin position="7"/>
        <end position="124"/>
    </location>
</feature>
<accession>A0A7J7JQA2</accession>
<keyword evidence="6" id="KW-1185">Reference proteome</keyword>
<dbReference type="GO" id="GO:0005739">
    <property type="term" value="C:mitochondrion"/>
    <property type="evidence" value="ECO:0007669"/>
    <property type="project" value="TreeGrafter"/>
</dbReference>
<proteinExistence type="inferred from homology"/>
<evidence type="ECO:0000313" key="6">
    <source>
        <dbReference type="Proteomes" id="UP000593567"/>
    </source>
</evidence>
<protein>
    <submittedName>
        <fullName evidence="5">GK</fullName>
    </submittedName>
</protein>
<dbReference type="InterPro" id="IPR018484">
    <property type="entry name" value="FGGY_N"/>
</dbReference>
<dbReference type="OrthoDB" id="5422795at2759"/>